<dbReference type="Proteomes" id="UP001152799">
    <property type="component" value="Chromosome 1"/>
</dbReference>
<evidence type="ECO:0000313" key="2">
    <source>
        <dbReference type="Proteomes" id="UP001152799"/>
    </source>
</evidence>
<keyword evidence="2" id="KW-1185">Reference proteome</keyword>
<proteinExistence type="predicted"/>
<protein>
    <submittedName>
        <fullName evidence="1">Uncharacterized protein</fullName>
    </submittedName>
</protein>
<sequence length="87" mass="9971">MKKRLGTETATQEELAQGFVGPERKVWLNIYRVNNHATKETVENHIKKQPGFENLKIMVSELSTKFCCDGTSSQERRDEEHHSGPLT</sequence>
<evidence type="ECO:0000313" key="1">
    <source>
        <dbReference type="EMBL" id="CAG9760068.1"/>
    </source>
</evidence>
<organism evidence="1 2">
    <name type="scientific">Ceutorhynchus assimilis</name>
    <name type="common">cabbage seed weevil</name>
    <dbReference type="NCBI Taxonomy" id="467358"/>
    <lineage>
        <taxon>Eukaryota</taxon>
        <taxon>Metazoa</taxon>
        <taxon>Ecdysozoa</taxon>
        <taxon>Arthropoda</taxon>
        <taxon>Hexapoda</taxon>
        <taxon>Insecta</taxon>
        <taxon>Pterygota</taxon>
        <taxon>Neoptera</taxon>
        <taxon>Endopterygota</taxon>
        <taxon>Coleoptera</taxon>
        <taxon>Polyphaga</taxon>
        <taxon>Cucujiformia</taxon>
        <taxon>Curculionidae</taxon>
        <taxon>Ceutorhynchinae</taxon>
        <taxon>Ceutorhynchus</taxon>
    </lineage>
</organism>
<name>A0A9N9MGX9_9CUCU</name>
<gene>
    <name evidence="1" type="ORF">CEUTPL_LOCUS804</name>
</gene>
<dbReference type="EMBL" id="OU892277">
    <property type="protein sequence ID" value="CAG9760068.1"/>
    <property type="molecule type" value="Genomic_DNA"/>
</dbReference>
<reference evidence="1" key="1">
    <citation type="submission" date="2022-01" db="EMBL/GenBank/DDBJ databases">
        <authorList>
            <person name="King R."/>
        </authorList>
    </citation>
    <scope>NUCLEOTIDE SEQUENCE</scope>
</reference>
<accession>A0A9N9MGX9</accession>
<dbReference type="AlphaFoldDB" id="A0A9N9MGX9"/>